<reference evidence="2 3" key="1">
    <citation type="journal article" date="2020" name="ISME J.">
        <title>Uncovering the hidden diversity of litter-decomposition mechanisms in mushroom-forming fungi.</title>
        <authorList>
            <person name="Floudas D."/>
            <person name="Bentzer J."/>
            <person name="Ahren D."/>
            <person name="Johansson T."/>
            <person name="Persson P."/>
            <person name="Tunlid A."/>
        </authorList>
    </citation>
    <scope>NUCLEOTIDE SEQUENCE [LARGE SCALE GENOMIC DNA]</scope>
    <source>
        <strain evidence="2 3">CBS 101986</strain>
    </source>
</reference>
<feature type="compositionally biased region" description="Polar residues" evidence="1">
    <location>
        <begin position="276"/>
        <end position="309"/>
    </location>
</feature>
<feature type="compositionally biased region" description="Low complexity" evidence="1">
    <location>
        <begin position="142"/>
        <end position="151"/>
    </location>
</feature>
<evidence type="ECO:0008006" key="4">
    <source>
        <dbReference type="Google" id="ProtNLM"/>
    </source>
</evidence>
<feature type="compositionally biased region" description="Polar residues" evidence="1">
    <location>
        <begin position="380"/>
        <end position="403"/>
    </location>
</feature>
<evidence type="ECO:0000256" key="1">
    <source>
        <dbReference type="SAM" id="MobiDB-lite"/>
    </source>
</evidence>
<feature type="compositionally biased region" description="Polar residues" evidence="1">
    <location>
        <begin position="129"/>
        <end position="141"/>
    </location>
</feature>
<accession>A0A8H5AWE3</accession>
<organism evidence="2 3">
    <name type="scientific">Psilocybe cf. subviscida</name>
    <dbReference type="NCBI Taxonomy" id="2480587"/>
    <lineage>
        <taxon>Eukaryota</taxon>
        <taxon>Fungi</taxon>
        <taxon>Dikarya</taxon>
        <taxon>Basidiomycota</taxon>
        <taxon>Agaricomycotina</taxon>
        <taxon>Agaricomycetes</taxon>
        <taxon>Agaricomycetidae</taxon>
        <taxon>Agaricales</taxon>
        <taxon>Agaricineae</taxon>
        <taxon>Strophariaceae</taxon>
        <taxon>Psilocybe</taxon>
    </lineage>
</organism>
<dbReference type="AlphaFoldDB" id="A0A8H5AWE3"/>
<feature type="compositionally biased region" description="Polar residues" evidence="1">
    <location>
        <begin position="93"/>
        <end position="104"/>
    </location>
</feature>
<dbReference type="Proteomes" id="UP000567179">
    <property type="component" value="Unassembled WGS sequence"/>
</dbReference>
<feature type="region of interest" description="Disordered" evidence="1">
    <location>
        <begin position="470"/>
        <end position="493"/>
    </location>
</feature>
<keyword evidence="3" id="KW-1185">Reference proteome</keyword>
<feature type="compositionally biased region" description="Low complexity" evidence="1">
    <location>
        <begin position="118"/>
        <end position="128"/>
    </location>
</feature>
<dbReference type="OrthoDB" id="2367685at2759"/>
<feature type="region of interest" description="Disordered" evidence="1">
    <location>
        <begin position="366"/>
        <end position="403"/>
    </location>
</feature>
<sequence length="493" mass="52639">MQSQSQSALPNGWVEHFDSQRKIWYYVDLDSDPPRVAFVHPSESQTTPSSAPGRFAEPGTRTPPMQRPAGPRESASPASSLRPTHRRPRRATVAQQLYASSLPANHSRETLLSVGPITTEPSSESTSTQGTDSDTPNSEITASSSSSSPSALSPPPPNIRVSTTGANSKSFTATSPTSPTQAHLDVRNPRHMLDCTRLAGTRRVTYSGPQPRIKRHLAPVPADARLLDATSTAPPVDAQSLYHHSTRMATPSPNSLTKSRTAPAQPATDAVLPIQSVPTSSRRQNMKSAATTSNEITGSQHAASGSSLPPSRLKPTVALSKLSPSLEEKGYTAIVSDDLSLNPKFSADTPSRPTLQRLNIKDVSSRTVNDSVPCPRPLPSISTRTIGENNSSHTSQTSPQQIAQPKPIRPMAGVTLNLQVQVATVSQGLGQEGGEDNPALKRKLPLLTSFRHGLSSKAKGKMPIRTIQDAESMDISPVAETFDPQKDSPFLLG</sequence>
<protein>
    <recommendedName>
        <fullName evidence="4">WW domain-containing protein</fullName>
    </recommendedName>
</protein>
<feature type="region of interest" description="Disordered" evidence="1">
    <location>
        <begin position="246"/>
        <end position="312"/>
    </location>
</feature>
<feature type="region of interest" description="Disordered" evidence="1">
    <location>
        <begin position="34"/>
        <end position="188"/>
    </location>
</feature>
<feature type="compositionally biased region" description="Polar residues" evidence="1">
    <location>
        <begin position="247"/>
        <end position="262"/>
    </location>
</feature>
<name>A0A8H5AWE3_9AGAR</name>
<proteinExistence type="predicted"/>
<evidence type="ECO:0000313" key="2">
    <source>
        <dbReference type="EMBL" id="KAF5312167.1"/>
    </source>
</evidence>
<gene>
    <name evidence="2" type="ORF">D9619_003108</name>
</gene>
<comment type="caution">
    <text evidence="2">The sequence shown here is derived from an EMBL/GenBank/DDBJ whole genome shotgun (WGS) entry which is preliminary data.</text>
</comment>
<evidence type="ECO:0000313" key="3">
    <source>
        <dbReference type="Proteomes" id="UP000567179"/>
    </source>
</evidence>
<feature type="compositionally biased region" description="Polar residues" evidence="1">
    <location>
        <begin position="160"/>
        <end position="181"/>
    </location>
</feature>
<dbReference type="EMBL" id="JAACJJ010000056">
    <property type="protein sequence ID" value="KAF5312167.1"/>
    <property type="molecule type" value="Genomic_DNA"/>
</dbReference>